<comment type="caution">
    <text evidence="1">The sequence shown here is derived from an EMBL/GenBank/DDBJ whole genome shotgun (WGS) entry which is preliminary data.</text>
</comment>
<dbReference type="EMBL" id="AMRI01000007">
    <property type="protein sequence ID" value="EKE75679.1"/>
    <property type="molecule type" value="Genomic_DNA"/>
</dbReference>
<accession>K2JZE9</accession>
<proteinExistence type="predicted"/>
<dbReference type="AlphaFoldDB" id="K2JZE9"/>
<sequence>MIAMQYRIALPDHYPMARIEARIAANGHRLDGYPGLLFKAFLYRRRDDWPYEGAQNCYAPFYLWRQYQAMAGFLAGDGFAALCRDFGRPRVDSWQVPEGALPPATTAFVAINHRGQGDLVGLDPATGQGLGVQWLNRPPAGPEPGVEHYRLGYLAVGA</sequence>
<reference evidence="1 2" key="1">
    <citation type="journal article" date="2012" name="J. Bacteriol.">
        <title>Genome Sequence of Gallaecimonas xiamenensis Type Strain 3-C-1.</title>
        <authorList>
            <person name="Lai Q."/>
            <person name="Wang L."/>
            <person name="Wang W."/>
            <person name="Shao Z."/>
        </authorList>
    </citation>
    <scope>NUCLEOTIDE SEQUENCE [LARGE SCALE GENOMIC DNA]</scope>
    <source>
        <strain evidence="1 2">3-C-1</strain>
    </source>
</reference>
<protein>
    <recommendedName>
        <fullName evidence="3">DUF4865 domain-containing protein</fullName>
    </recommendedName>
</protein>
<dbReference type="Pfam" id="PF16157">
    <property type="entry name" value="DUF4865"/>
    <property type="match status" value="1"/>
</dbReference>
<dbReference type="InterPro" id="IPR032349">
    <property type="entry name" value="DUF4865"/>
</dbReference>
<name>K2JZE9_9GAMM</name>
<dbReference type="RefSeq" id="WP_008483672.1">
    <property type="nucleotide sequence ID" value="NZ_AMRI01000007.1"/>
</dbReference>
<dbReference type="STRING" id="745411.B3C1_06353"/>
<evidence type="ECO:0000313" key="1">
    <source>
        <dbReference type="EMBL" id="EKE75679.1"/>
    </source>
</evidence>
<dbReference type="Proteomes" id="UP000006755">
    <property type="component" value="Unassembled WGS sequence"/>
</dbReference>
<dbReference type="OrthoDB" id="2065010at2"/>
<dbReference type="eggNOG" id="COG2329">
    <property type="taxonomic scope" value="Bacteria"/>
</dbReference>
<evidence type="ECO:0000313" key="2">
    <source>
        <dbReference type="Proteomes" id="UP000006755"/>
    </source>
</evidence>
<organism evidence="1 2">
    <name type="scientific">Gallaecimonas xiamenensis 3-C-1</name>
    <dbReference type="NCBI Taxonomy" id="745411"/>
    <lineage>
        <taxon>Bacteria</taxon>
        <taxon>Pseudomonadati</taxon>
        <taxon>Pseudomonadota</taxon>
        <taxon>Gammaproteobacteria</taxon>
        <taxon>Enterobacterales</taxon>
        <taxon>Gallaecimonadaceae</taxon>
        <taxon>Gallaecimonas</taxon>
    </lineage>
</organism>
<keyword evidence="2" id="KW-1185">Reference proteome</keyword>
<gene>
    <name evidence="1" type="ORF">B3C1_06353</name>
</gene>
<evidence type="ECO:0008006" key="3">
    <source>
        <dbReference type="Google" id="ProtNLM"/>
    </source>
</evidence>